<evidence type="ECO:0000313" key="1">
    <source>
        <dbReference type="EMBL" id="CBZ40376.1"/>
    </source>
</evidence>
<proteinExistence type="predicted"/>
<sequence length="200" mass="21659">MLQKLVIPIALFSGALGGGTITFFSKNVNEQNKNSNNLVIYKDVEGGSVGGKIVIGNSLSDKLKTKKDQINIVGFSGEKWKRVDSGTSSNKKNKNTLVLLGKESGGGFFDSALESVSWLWGGRSNNLGINANWKDMTNGNSPSEQTQQKKNSSTVYVKGLTCDSIKNGKKIKQYFQNGGRENNNISVSCQKRNPISSIFG</sequence>
<dbReference type="Proteomes" id="UP000008645">
    <property type="component" value="Chromosome"/>
</dbReference>
<organism evidence="1 2">
    <name type="scientific">Mycoplasma suis (strain KI_3806)</name>
    <dbReference type="NCBI Taxonomy" id="708248"/>
    <lineage>
        <taxon>Bacteria</taxon>
        <taxon>Bacillati</taxon>
        <taxon>Mycoplasmatota</taxon>
        <taxon>Mollicutes</taxon>
        <taxon>Mycoplasmataceae</taxon>
        <taxon>Mycoplasma</taxon>
    </lineage>
</organism>
<dbReference type="KEGG" id="msk:MSUIS_02830"/>
<dbReference type="HOGENOM" id="CLU_119025_0_0_14"/>
<protein>
    <submittedName>
        <fullName evidence="1">Uncharacterized protein</fullName>
    </submittedName>
</protein>
<accession>F0V3F4</accession>
<gene>
    <name evidence="1" type="ORF">MSUIS_02830</name>
</gene>
<reference evidence="1 2" key="1">
    <citation type="journal article" date="2011" name="J. Bacteriol.">
        <title>Complete genome sequence of the hemotrophic Mycoplasma suis strain KI3806.</title>
        <authorList>
            <person name="Oehlerking J."/>
            <person name="Kube M."/>
            <person name="Felder K.M."/>
            <person name="Matter D."/>
            <person name="Wittenbrink M.M."/>
            <person name="Schwarzenbach S."/>
            <person name="Kramer M.M."/>
            <person name="Hoelzle K."/>
            <person name="Hoelzle L.E."/>
        </authorList>
    </citation>
    <scope>NUCLEOTIDE SEQUENCE [LARGE SCALE GENOMIC DNA]</scope>
    <source>
        <strain evidence="2">KI_3806</strain>
    </source>
</reference>
<dbReference type="RefSeq" id="WP_013608983.1">
    <property type="nucleotide sequence ID" value="NC_015153.1"/>
</dbReference>
<dbReference type="AlphaFoldDB" id="F0V3F4"/>
<name>F0V3F4_MYCS3</name>
<dbReference type="EMBL" id="FQ790233">
    <property type="protein sequence ID" value="CBZ40376.1"/>
    <property type="molecule type" value="Genomic_DNA"/>
</dbReference>
<evidence type="ECO:0000313" key="2">
    <source>
        <dbReference type="Proteomes" id="UP000008645"/>
    </source>
</evidence>